<organism evidence="2 4">
    <name type="scientific">Rubrobacter radiotolerans</name>
    <name type="common">Arthrobacter radiotolerans</name>
    <dbReference type="NCBI Taxonomy" id="42256"/>
    <lineage>
        <taxon>Bacteria</taxon>
        <taxon>Bacillati</taxon>
        <taxon>Actinomycetota</taxon>
        <taxon>Rubrobacteria</taxon>
        <taxon>Rubrobacterales</taxon>
        <taxon>Rubrobacteraceae</taxon>
        <taxon>Rubrobacter</taxon>
    </lineage>
</organism>
<dbReference type="AlphaFoldDB" id="A0A023X111"/>
<feature type="transmembrane region" description="Helical" evidence="1">
    <location>
        <begin position="118"/>
        <end position="135"/>
    </location>
</feature>
<evidence type="ECO:0000313" key="4">
    <source>
        <dbReference type="Proteomes" id="UP000025229"/>
    </source>
</evidence>
<dbReference type="RefSeq" id="WP_038680430.1">
    <property type="nucleotide sequence ID" value="NZ_CP007514.1"/>
</dbReference>
<evidence type="ECO:0000256" key="1">
    <source>
        <dbReference type="SAM" id="Phobius"/>
    </source>
</evidence>
<keyword evidence="1" id="KW-1133">Transmembrane helix</keyword>
<feature type="transmembrane region" description="Helical" evidence="1">
    <location>
        <begin position="338"/>
        <end position="360"/>
    </location>
</feature>
<keyword evidence="4" id="KW-1185">Reference proteome</keyword>
<dbReference type="KEGG" id="rrd:RradSPS_0471"/>
<dbReference type="Proteomes" id="UP001281130">
    <property type="component" value="Unassembled WGS sequence"/>
</dbReference>
<evidence type="ECO:0000313" key="2">
    <source>
        <dbReference type="EMBL" id="AHY45754.1"/>
    </source>
</evidence>
<dbReference type="EMBL" id="CP007514">
    <property type="protein sequence ID" value="AHY45754.1"/>
    <property type="molecule type" value="Genomic_DNA"/>
</dbReference>
<proteinExistence type="predicted"/>
<feature type="transmembrane region" description="Helical" evidence="1">
    <location>
        <begin position="261"/>
        <end position="281"/>
    </location>
</feature>
<reference evidence="2 4" key="1">
    <citation type="submission" date="2014-03" db="EMBL/GenBank/DDBJ databases">
        <title>Complete genome sequence of the Radio-Resistant Rubrobacter radiotolerans RSPS-4.</title>
        <authorList>
            <person name="Egas C.C."/>
            <person name="Barroso C.C."/>
            <person name="Froufe H.J.C."/>
            <person name="Pacheco J.J."/>
            <person name="Albuquerque L.L."/>
            <person name="da Costa M.M.S."/>
        </authorList>
    </citation>
    <scope>NUCLEOTIDE SEQUENCE [LARGE SCALE GENOMIC DNA]</scope>
    <source>
        <strain evidence="2 4">RSPS-4</strain>
    </source>
</reference>
<dbReference type="OrthoDB" id="5243128at2"/>
<evidence type="ECO:0000313" key="3">
    <source>
        <dbReference type="EMBL" id="MDX5893170.1"/>
    </source>
</evidence>
<dbReference type="Proteomes" id="UP000025229">
    <property type="component" value="Chromosome"/>
</dbReference>
<feature type="transmembrane region" description="Helical" evidence="1">
    <location>
        <begin position="380"/>
        <end position="401"/>
    </location>
</feature>
<sequence length="402" mass="41705">MARAGGFHRGLAVAATLALGLSVALGAFEVGLFFEGLPAYFAIVAILQVVSLAGYPIRAPRFEARIRALMSALARRGAKSGTTSGAMSQVLGAVLDVGAFVLVDVVFSTAAPKERINALVWAGRSFSFVALWANLNLLTATAITLAGISYAAFLTVSLPYVLLGFGLLLFAAQRQSGARIEVDDEVTLDSGALAVVAYPVALIVAVAAVNYLFEGLALTAAIAVTVATAVALIAALASLLSRRPAPAARLARETRSSFFASSPEFALFGSAGVLVVSLQSLGALDPLGSLLGSLPDLYVPFALFFIVALGFLLGIHVLPMVLLIHSAFPLSGGTAPEVWTLAIILGCQVALLMTPFSNSVTMLSRLSGLGPFEIGPAKNWRFALVTTVAALLYLTLLTLLLV</sequence>
<feature type="transmembrane region" description="Helical" evidence="1">
    <location>
        <begin position="36"/>
        <end position="57"/>
    </location>
</feature>
<dbReference type="EMBL" id="JAWXXX010000001">
    <property type="protein sequence ID" value="MDX5893170.1"/>
    <property type="molecule type" value="Genomic_DNA"/>
</dbReference>
<keyword evidence="1" id="KW-0472">Membrane</keyword>
<keyword evidence="1" id="KW-0812">Transmembrane</keyword>
<feature type="transmembrane region" description="Helical" evidence="1">
    <location>
        <begin position="301"/>
        <end position="326"/>
    </location>
</feature>
<gene>
    <name evidence="2" type="ORF">RradSPS_0471</name>
    <name evidence="3" type="ORF">SIL72_03910</name>
</gene>
<reference evidence="3" key="2">
    <citation type="submission" date="2023-11" db="EMBL/GenBank/DDBJ databases">
        <title>MicrobeMod: A computational toolkit for identifying prokaryotic methylation and restriction-modification with nanopore sequencing.</title>
        <authorList>
            <person name="Crits-Christoph A."/>
            <person name="Kang S.C."/>
            <person name="Lee H."/>
            <person name="Ostrov N."/>
        </authorList>
    </citation>
    <scope>NUCLEOTIDE SEQUENCE</scope>
    <source>
        <strain evidence="3">ATCC 51242</strain>
    </source>
</reference>
<feature type="transmembrane region" description="Helical" evidence="1">
    <location>
        <begin position="219"/>
        <end position="240"/>
    </location>
</feature>
<feature type="transmembrane region" description="Helical" evidence="1">
    <location>
        <begin position="147"/>
        <end position="171"/>
    </location>
</feature>
<protein>
    <submittedName>
        <fullName evidence="2">Uncharacterized protein</fullName>
    </submittedName>
</protein>
<accession>A0A023X111</accession>
<feature type="transmembrane region" description="Helical" evidence="1">
    <location>
        <begin position="192"/>
        <end position="213"/>
    </location>
</feature>
<dbReference type="HOGENOM" id="CLU_684924_0_0_11"/>
<name>A0A023X111_RUBRA</name>